<dbReference type="InterPro" id="IPR013830">
    <property type="entry name" value="SGNH_hydro"/>
</dbReference>
<dbReference type="SUPFAM" id="SSF52266">
    <property type="entry name" value="SGNH hydrolase"/>
    <property type="match status" value="1"/>
</dbReference>
<dbReference type="InterPro" id="IPR036514">
    <property type="entry name" value="SGNH_hydro_sf"/>
</dbReference>
<dbReference type="AlphaFoldDB" id="A0A8J6JN54"/>
<dbReference type="EMBL" id="JACOPQ010000014">
    <property type="protein sequence ID" value="MBC5738354.1"/>
    <property type="molecule type" value="Genomic_DNA"/>
</dbReference>
<feature type="domain" description="SGNH hydrolase-type esterase" evidence="1">
    <location>
        <begin position="7"/>
        <end position="204"/>
    </location>
</feature>
<dbReference type="RefSeq" id="WP_186920148.1">
    <property type="nucleotide sequence ID" value="NZ_JACOPQ010000014.1"/>
</dbReference>
<dbReference type="Proteomes" id="UP000607645">
    <property type="component" value="Unassembled WGS sequence"/>
</dbReference>
<proteinExistence type="predicted"/>
<evidence type="ECO:0000259" key="1">
    <source>
        <dbReference type="Pfam" id="PF13472"/>
    </source>
</evidence>
<evidence type="ECO:0000313" key="2">
    <source>
        <dbReference type="EMBL" id="MBC5738354.1"/>
    </source>
</evidence>
<dbReference type="Pfam" id="PF13472">
    <property type="entry name" value="Lipase_GDSL_2"/>
    <property type="match status" value="1"/>
</dbReference>
<gene>
    <name evidence="2" type="ORF">H8S62_15185</name>
</gene>
<reference evidence="2" key="1">
    <citation type="submission" date="2020-08" db="EMBL/GenBank/DDBJ databases">
        <title>Genome public.</title>
        <authorList>
            <person name="Liu C."/>
            <person name="Sun Q."/>
        </authorList>
    </citation>
    <scope>NUCLEOTIDE SEQUENCE</scope>
    <source>
        <strain evidence="2">NSJ-52</strain>
    </source>
</reference>
<protein>
    <submittedName>
        <fullName evidence="2">Lipolytic enzyme, G-D-S-L</fullName>
    </submittedName>
</protein>
<keyword evidence="3" id="KW-1185">Reference proteome</keyword>
<organism evidence="2 3">
    <name type="scientific">Lawsonibacter faecis</name>
    <dbReference type="NCBI Taxonomy" id="2763052"/>
    <lineage>
        <taxon>Bacteria</taxon>
        <taxon>Bacillati</taxon>
        <taxon>Bacillota</taxon>
        <taxon>Clostridia</taxon>
        <taxon>Eubacteriales</taxon>
        <taxon>Oscillospiraceae</taxon>
        <taxon>Lawsonibacter</taxon>
    </lineage>
</organism>
<evidence type="ECO:0000313" key="3">
    <source>
        <dbReference type="Proteomes" id="UP000607645"/>
    </source>
</evidence>
<comment type="caution">
    <text evidence="2">The sequence shown here is derived from an EMBL/GenBank/DDBJ whole genome shotgun (WGS) entry which is preliminary data.</text>
</comment>
<dbReference type="Gene3D" id="3.40.50.1110">
    <property type="entry name" value="SGNH hydrolase"/>
    <property type="match status" value="1"/>
</dbReference>
<name>A0A8J6JN54_9FIRM</name>
<accession>A0A8J6JN54</accession>
<sequence length="228" mass="24936">MKKHIVCLGDSNTHGYCADPSDCADGALQRFNEDERWTRRLQAALGEDYLVLEEGLSGRTTVFRDPLYEGLAAIDYIHPCLKSHEPVALLIIMLGTNDTKERFSANAHCIALGMERLVKKAKAVDCWGPGGTPNILVISPPVIDPRMEQSPVGGTMGAGCAEKSRLLPPLLENSARLTLCHFLSAEGCEFNQVDYMHLTRKGHAQLAALLAEAVPGLIRDCEFCDEQS</sequence>